<feature type="transmembrane region" description="Helical" evidence="1">
    <location>
        <begin position="87"/>
        <end position="108"/>
    </location>
</feature>
<feature type="transmembrane region" description="Helical" evidence="1">
    <location>
        <begin position="163"/>
        <end position="191"/>
    </location>
</feature>
<organism evidence="3 4">
    <name type="scientific">Leucocoprinus birnbaumii</name>
    <dbReference type="NCBI Taxonomy" id="56174"/>
    <lineage>
        <taxon>Eukaryota</taxon>
        <taxon>Fungi</taxon>
        <taxon>Dikarya</taxon>
        <taxon>Basidiomycota</taxon>
        <taxon>Agaricomycotina</taxon>
        <taxon>Agaricomycetes</taxon>
        <taxon>Agaricomycetidae</taxon>
        <taxon>Agaricales</taxon>
        <taxon>Agaricineae</taxon>
        <taxon>Agaricaceae</taxon>
        <taxon>Leucocoprinus</taxon>
    </lineage>
</organism>
<sequence>MGSHLPPEIIASLNHYQTGRYSDGAAAAFFVYDYFLTLDIEVQVIWETPWSASKTLFILNRYLPLIEFILNYFRDNVGKMAYHCYTLLHIITWLYIVGIFLSEIILTLRVLAIWRMKTSLVVGAVILNVIDFAVVGAVAELSIRPLQFSDIPPLTGCLAIPPNSLLFIGFIVATIYDAIMLVFMIIPFLSAKRRYVKRQRQSQFFEVMYTEGVLFYVYLLALSTTTFLLMYYFVRSINVFHLIAPD</sequence>
<name>A0AAD5VRA7_9AGAR</name>
<feature type="transmembrane region" description="Helical" evidence="1">
    <location>
        <begin position="120"/>
        <end position="143"/>
    </location>
</feature>
<dbReference type="EMBL" id="JANIEX010000588">
    <property type="protein sequence ID" value="KAJ3565244.1"/>
    <property type="molecule type" value="Genomic_DNA"/>
</dbReference>
<reference evidence="3" key="1">
    <citation type="submission" date="2022-07" db="EMBL/GenBank/DDBJ databases">
        <title>Genome Sequence of Leucocoprinus birnbaumii.</title>
        <authorList>
            <person name="Buettner E."/>
        </authorList>
    </citation>
    <scope>NUCLEOTIDE SEQUENCE</scope>
    <source>
        <strain evidence="3">VT141</strain>
    </source>
</reference>
<dbReference type="Proteomes" id="UP001213000">
    <property type="component" value="Unassembled WGS sequence"/>
</dbReference>
<accession>A0AAD5VRA7</accession>
<dbReference type="Pfam" id="PF20151">
    <property type="entry name" value="DUF6533"/>
    <property type="match status" value="1"/>
</dbReference>
<protein>
    <recommendedName>
        <fullName evidence="2">DUF6533 domain-containing protein</fullName>
    </recommendedName>
</protein>
<evidence type="ECO:0000313" key="4">
    <source>
        <dbReference type="Proteomes" id="UP001213000"/>
    </source>
</evidence>
<keyword evidence="1" id="KW-1133">Transmembrane helix</keyword>
<dbReference type="InterPro" id="IPR045340">
    <property type="entry name" value="DUF6533"/>
</dbReference>
<comment type="caution">
    <text evidence="3">The sequence shown here is derived from an EMBL/GenBank/DDBJ whole genome shotgun (WGS) entry which is preliminary data.</text>
</comment>
<keyword evidence="1" id="KW-0812">Transmembrane</keyword>
<evidence type="ECO:0000313" key="3">
    <source>
        <dbReference type="EMBL" id="KAJ3565244.1"/>
    </source>
</evidence>
<feature type="domain" description="DUF6533" evidence="2">
    <location>
        <begin position="21"/>
        <end position="66"/>
    </location>
</feature>
<feature type="transmembrane region" description="Helical" evidence="1">
    <location>
        <begin position="212"/>
        <end position="234"/>
    </location>
</feature>
<keyword evidence="1" id="KW-0472">Membrane</keyword>
<keyword evidence="4" id="KW-1185">Reference proteome</keyword>
<dbReference type="AlphaFoldDB" id="A0AAD5VRA7"/>
<proteinExistence type="predicted"/>
<evidence type="ECO:0000256" key="1">
    <source>
        <dbReference type="SAM" id="Phobius"/>
    </source>
</evidence>
<evidence type="ECO:0000259" key="2">
    <source>
        <dbReference type="Pfam" id="PF20151"/>
    </source>
</evidence>
<gene>
    <name evidence="3" type="ORF">NP233_g7754</name>
</gene>